<dbReference type="Proteomes" id="UP000821845">
    <property type="component" value="Chromosome 1"/>
</dbReference>
<dbReference type="EMBL" id="CM023481">
    <property type="protein sequence ID" value="KAH6948795.1"/>
    <property type="molecule type" value="Genomic_DNA"/>
</dbReference>
<accession>A0ACB7TPR1</accession>
<gene>
    <name evidence="1" type="ORF">HPB50_026373</name>
</gene>
<evidence type="ECO:0000313" key="2">
    <source>
        <dbReference type="Proteomes" id="UP000821845"/>
    </source>
</evidence>
<keyword evidence="2" id="KW-1185">Reference proteome</keyword>
<protein>
    <submittedName>
        <fullName evidence="1">Uncharacterized protein</fullName>
    </submittedName>
</protein>
<sequence>MPKQHLPPPNLGDHVPFEHEEPTDEIQSRVGCAIREEELYRVVTVLVVVEEINTAKFHAVNVGSLRTPYEGGFFHLLIKYPSHYPTSSPRVRLMTTDPRRTWREPRFCENVKMWLGLLGTLHE</sequence>
<name>A0ACB7TPR1_HYAAI</name>
<proteinExistence type="predicted"/>
<evidence type="ECO:0000313" key="1">
    <source>
        <dbReference type="EMBL" id="KAH6948795.1"/>
    </source>
</evidence>
<reference evidence="1" key="1">
    <citation type="submission" date="2020-05" db="EMBL/GenBank/DDBJ databases">
        <title>Large-scale comparative analyses of tick genomes elucidate their genetic diversity and vector capacities.</title>
        <authorList>
            <person name="Jia N."/>
            <person name="Wang J."/>
            <person name="Shi W."/>
            <person name="Du L."/>
            <person name="Sun Y."/>
            <person name="Zhan W."/>
            <person name="Jiang J."/>
            <person name="Wang Q."/>
            <person name="Zhang B."/>
            <person name="Ji P."/>
            <person name="Sakyi L.B."/>
            <person name="Cui X."/>
            <person name="Yuan T."/>
            <person name="Jiang B."/>
            <person name="Yang W."/>
            <person name="Lam T.T.-Y."/>
            <person name="Chang Q."/>
            <person name="Ding S."/>
            <person name="Wang X."/>
            <person name="Zhu J."/>
            <person name="Ruan X."/>
            <person name="Zhao L."/>
            <person name="Wei J."/>
            <person name="Que T."/>
            <person name="Du C."/>
            <person name="Cheng J."/>
            <person name="Dai P."/>
            <person name="Han X."/>
            <person name="Huang E."/>
            <person name="Gao Y."/>
            <person name="Liu J."/>
            <person name="Shao H."/>
            <person name="Ye R."/>
            <person name="Li L."/>
            <person name="Wei W."/>
            <person name="Wang X."/>
            <person name="Wang C."/>
            <person name="Yang T."/>
            <person name="Huo Q."/>
            <person name="Li W."/>
            <person name="Guo W."/>
            <person name="Chen H."/>
            <person name="Zhou L."/>
            <person name="Ni X."/>
            <person name="Tian J."/>
            <person name="Zhou Y."/>
            <person name="Sheng Y."/>
            <person name="Liu T."/>
            <person name="Pan Y."/>
            <person name="Xia L."/>
            <person name="Li J."/>
            <person name="Zhao F."/>
            <person name="Cao W."/>
        </authorList>
    </citation>
    <scope>NUCLEOTIDE SEQUENCE</scope>
    <source>
        <strain evidence="1">Hyas-2018</strain>
    </source>
</reference>
<organism evidence="1 2">
    <name type="scientific">Hyalomma asiaticum</name>
    <name type="common">Tick</name>
    <dbReference type="NCBI Taxonomy" id="266040"/>
    <lineage>
        <taxon>Eukaryota</taxon>
        <taxon>Metazoa</taxon>
        <taxon>Ecdysozoa</taxon>
        <taxon>Arthropoda</taxon>
        <taxon>Chelicerata</taxon>
        <taxon>Arachnida</taxon>
        <taxon>Acari</taxon>
        <taxon>Parasitiformes</taxon>
        <taxon>Ixodida</taxon>
        <taxon>Ixodoidea</taxon>
        <taxon>Ixodidae</taxon>
        <taxon>Hyalomminae</taxon>
        <taxon>Hyalomma</taxon>
    </lineage>
</organism>
<comment type="caution">
    <text evidence="1">The sequence shown here is derived from an EMBL/GenBank/DDBJ whole genome shotgun (WGS) entry which is preliminary data.</text>
</comment>